<gene>
    <name evidence="2" type="ORF">CKAH01_04448</name>
</gene>
<evidence type="ECO:0000313" key="3">
    <source>
        <dbReference type="Proteomes" id="UP001281614"/>
    </source>
</evidence>
<evidence type="ECO:0000313" key="2">
    <source>
        <dbReference type="EMBL" id="KAK2770105.1"/>
    </source>
</evidence>
<proteinExistence type="predicted"/>
<protein>
    <submittedName>
        <fullName evidence="2">Transposase</fullName>
    </submittedName>
</protein>
<evidence type="ECO:0000256" key="1">
    <source>
        <dbReference type="SAM" id="MobiDB-lite"/>
    </source>
</evidence>
<keyword evidence="3" id="KW-1185">Reference proteome</keyword>
<accession>A0AAD9YIV4</accession>
<sequence>MSHILQPLDQSVFGPLKAVYKKELGLLAEWDASTVVVKRNFVVCYGKARKVALISKNIISGWKWTGLWPVSIAKPLMSPLLLENISTPAKPAGQVYKRLSDSKARKRKKVKMSLNSKFTDIEAIRRAQIEAGELESSTDESSESENPSDSESYIVVAS</sequence>
<organism evidence="2 3">
    <name type="scientific">Colletotrichum kahawae</name>
    <name type="common">Coffee berry disease fungus</name>
    <dbReference type="NCBI Taxonomy" id="34407"/>
    <lineage>
        <taxon>Eukaryota</taxon>
        <taxon>Fungi</taxon>
        <taxon>Dikarya</taxon>
        <taxon>Ascomycota</taxon>
        <taxon>Pezizomycotina</taxon>
        <taxon>Sordariomycetes</taxon>
        <taxon>Hypocreomycetidae</taxon>
        <taxon>Glomerellales</taxon>
        <taxon>Glomerellaceae</taxon>
        <taxon>Colletotrichum</taxon>
        <taxon>Colletotrichum gloeosporioides species complex</taxon>
    </lineage>
</organism>
<dbReference type="EMBL" id="VYYT01000101">
    <property type="protein sequence ID" value="KAK2770105.1"/>
    <property type="molecule type" value="Genomic_DNA"/>
</dbReference>
<comment type="caution">
    <text evidence="2">The sequence shown here is derived from an EMBL/GenBank/DDBJ whole genome shotgun (WGS) entry which is preliminary data.</text>
</comment>
<dbReference type="AlphaFoldDB" id="A0AAD9YIV4"/>
<name>A0AAD9YIV4_COLKA</name>
<reference evidence="2" key="1">
    <citation type="submission" date="2023-02" db="EMBL/GenBank/DDBJ databases">
        <title>Colletotrichum kahawae CIFC_Que2 genome sequencing and assembly.</title>
        <authorList>
            <person name="Baroncelli R."/>
        </authorList>
    </citation>
    <scope>NUCLEOTIDE SEQUENCE</scope>
    <source>
        <strain evidence="2">CIFC_Que2</strain>
    </source>
</reference>
<feature type="region of interest" description="Disordered" evidence="1">
    <location>
        <begin position="132"/>
        <end position="158"/>
    </location>
</feature>
<dbReference type="Proteomes" id="UP001281614">
    <property type="component" value="Unassembled WGS sequence"/>
</dbReference>
<feature type="compositionally biased region" description="Acidic residues" evidence="1">
    <location>
        <begin position="132"/>
        <end position="148"/>
    </location>
</feature>